<organism evidence="2 3">
    <name type="scientific">Corynebacterium zhongnanshanii</name>
    <dbReference type="NCBI Taxonomy" id="2768834"/>
    <lineage>
        <taxon>Bacteria</taxon>
        <taxon>Bacillati</taxon>
        <taxon>Actinomycetota</taxon>
        <taxon>Actinomycetes</taxon>
        <taxon>Mycobacteriales</taxon>
        <taxon>Corynebacteriaceae</taxon>
        <taxon>Corynebacterium</taxon>
    </lineage>
</organism>
<keyword evidence="3" id="KW-1185">Reference proteome</keyword>
<dbReference type="Proteomes" id="UP000436181">
    <property type="component" value="Unassembled WGS sequence"/>
</dbReference>
<keyword evidence="1" id="KW-1133">Transmembrane helix</keyword>
<evidence type="ECO:0000256" key="1">
    <source>
        <dbReference type="SAM" id="Phobius"/>
    </source>
</evidence>
<keyword evidence="1" id="KW-0812">Transmembrane</keyword>
<gene>
    <name evidence="2" type="ORF">F8377_02175</name>
</gene>
<protein>
    <recommendedName>
        <fullName evidence="4">Secreted protein</fullName>
    </recommendedName>
</protein>
<proteinExistence type="predicted"/>
<feature type="transmembrane region" description="Helical" evidence="1">
    <location>
        <begin position="16"/>
        <end position="35"/>
    </location>
</feature>
<sequence>MRVPLPRPESRSTRDVVAVCAIVLVVALVAVSAYFSSDARRVQHNPSHSRIAASELSKLPEGFVPDTLHEVWRSPNVASRLSVDEGGVLIQHDDRSVTVKHVATGEDAWSYTAPHDVCGSAMAWNVTVLLMRSAKGCGDAVSFKTATGQYHSTRSALASEDVRVQQSNDNVGTVSDRRVELWRKDLVRTVEVGQVEAPTQPHKQAHEECGMAGALWRKEFLAVLQSCAEENRSVLRAMTTTPEESSEPEEDESWDLPLGSQLVAVAQDRVAAYMHVDDGRPVVKVYRADTDTVDTFPVQPSGLAEAAGDGFSPVTADLPHHMTWWDGERLVGFDPSTLRPVWHVEGALGTGGAMGGRVLVPVPAGIAVVNWHSGEVERTIPVDRQGYSGPVTLKVAGKFVVEQRGQETVVLSA</sequence>
<evidence type="ECO:0000313" key="3">
    <source>
        <dbReference type="Proteomes" id="UP000436181"/>
    </source>
</evidence>
<name>A0ABQ6VEY2_9CORY</name>
<reference evidence="2 3" key="1">
    <citation type="submission" date="2019-10" db="EMBL/GenBank/DDBJ databases">
        <title>Corynebacterium sp novel species isolated from the respiratory tract of Marmot.</title>
        <authorList>
            <person name="Zhang G."/>
        </authorList>
    </citation>
    <scope>NUCLEOTIDE SEQUENCE [LARGE SCALE GENOMIC DNA]</scope>
    <source>
        <strain evidence="2 3">336</strain>
    </source>
</reference>
<evidence type="ECO:0000313" key="2">
    <source>
        <dbReference type="EMBL" id="KAB3522992.1"/>
    </source>
</evidence>
<comment type="caution">
    <text evidence="2">The sequence shown here is derived from an EMBL/GenBank/DDBJ whole genome shotgun (WGS) entry which is preliminary data.</text>
</comment>
<evidence type="ECO:0008006" key="4">
    <source>
        <dbReference type="Google" id="ProtNLM"/>
    </source>
</evidence>
<keyword evidence="1" id="KW-0472">Membrane</keyword>
<dbReference type="EMBL" id="WBZJ01000001">
    <property type="protein sequence ID" value="KAB3522992.1"/>
    <property type="molecule type" value="Genomic_DNA"/>
</dbReference>
<dbReference type="RefSeq" id="WP_151843817.1">
    <property type="nucleotide sequence ID" value="NZ_WBZJ01000001.1"/>
</dbReference>
<accession>A0ABQ6VEY2</accession>